<reference evidence="2 3" key="1">
    <citation type="submission" date="2016-03" db="EMBL/GenBank/DDBJ databases">
        <title>EvidentialGene: Evidence-directed Construction of Genes on Genomes.</title>
        <authorList>
            <person name="Gilbert D.G."/>
            <person name="Choi J.-H."/>
            <person name="Mockaitis K."/>
            <person name="Colbourne J."/>
            <person name="Pfrender M."/>
        </authorList>
    </citation>
    <scope>NUCLEOTIDE SEQUENCE [LARGE SCALE GENOMIC DNA]</scope>
    <source>
        <strain evidence="2 3">Xinb3</strain>
        <tissue evidence="2">Complete organism</tissue>
    </source>
</reference>
<keyword evidence="1" id="KW-0812">Transmembrane</keyword>
<dbReference type="Proteomes" id="UP000076858">
    <property type="component" value="Unassembled WGS sequence"/>
</dbReference>
<feature type="transmembrane region" description="Helical" evidence="1">
    <location>
        <begin position="12"/>
        <end position="37"/>
    </location>
</feature>
<evidence type="ECO:0000313" key="3">
    <source>
        <dbReference type="Proteomes" id="UP000076858"/>
    </source>
</evidence>
<evidence type="ECO:0000313" key="2">
    <source>
        <dbReference type="EMBL" id="KZR95835.1"/>
    </source>
</evidence>
<feature type="transmembrane region" description="Helical" evidence="1">
    <location>
        <begin position="43"/>
        <end position="60"/>
    </location>
</feature>
<dbReference type="EMBL" id="LRGB01027040">
    <property type="protein sequence ID" value="KZR95835.1"/>
    <property type="molecule type" value="Genomic_DNA"/>
</dbReference>
<sequence>MSYLIFTINFSIFCLFLFILNFFSTSMAFVYFCLYFLLPSLLLPSILLCLLLFCFILRYYPTSKHIAFVCF</sequence>
<name>A0A164DJ45_9CRUS</name>
<accession>A0A164DJ45</accession>
<keyword evidence="3" id="KW-1185">Reference proteome</keyword>
<evidence type="ECO:0000256" key="1">
    <source>
        <dbReference type="SAM" id="Phobius"/>
    </source>
</evidence>
<keyword evidence="1" id="KW-0472">Membrane</keyword>
<gene>
    <name evidence="2" type="ORF">APZ42_010166</name>
</gene>
<organism evidence="2 3">
    <name type="scientific">Daphnia magna</name>
    <dbReference type="NCBI Taxonomy" id="35525"/>
    <lineage>
        <taxon>Eukaryota</taxon>
        <taxon>Metazoa</taxon>
        <taxon>Ecdysozoa</taxon>
        <taxon>Arthropoda</taxon>
        <taxon>Crustacea</taxon>
        <taxon>Branchiopoda</taxon>
        <taxon>Diplostraca</taxon>
        <taxon>Cladocera</taxon>
        <taxon>Anomopoda</taxon>
        <taxon>Daphniidae</taxon>
        <taxon>Daphnia</taxon>
    </lineage>
</organism>
<keyword evidence="1" id="KW-1133">Transmembrane helix</keyword>
<protein>
    <submittedName>
        <fullName evidence="2">Uncharacterized protein</fullName>
    </submittedName>
</protein>
<proteinExistence type="predicted"/>
<dbReference type="AlphaFoldDB" id="A0A164DJ45"/>
<comment type="caution">
    <text evidence="2">The sequence shown here is derived from an EMBL/GenBank/DDBJ whole genome shotgun (WGS) entry which is preliminary data.</text>
</comment>